<accession>A0AAV8WXY2</accession>
<feature type="region of interest" description="Disordered" evidence="1">
    <location>
        <begin position="1"/>
        <end position="20"/>
    </location>
</feature>
<organism evidence="2 3">
    <name type="scientific">Rhamnusium bicolor</name>
    <dbReference type="NCBI Taxonomy" id="1586634"/>
    <lineage>
        <taxon>Eukaryota</taxon>
        <taxon>Metazoa</taxon>
        <taxon>Ecdysozoa</taxon>
        <taxon>Arthropoda</taxon>
        <taxon>Hexapoda</taxon>
        <taxon>Insecta</taxon>
        <taxon>Pterygota</taxon>
        <taxon>Neoptera</taxon>
        <taxon>Endopterygota</taxon>
        <taxon>Coleoptera</taxon>
        <taxon>Polyphaga</taxon>
        <taxon>Cucujiformia</taxon>
        <taxon>Chrysomeloidea</taxon>
        <taxon>Cerambycidae</taxon>
        <taxon>Lepturinae</taxon>
        <taxon>Rhagiini</taxon>
        <taxon>Rhamnusium</taxon>
    </lineage>
</organism>
<name>A0AAV8WXY2_9CUCU</name>
<comment type="caution">
    <text evidence="2">The sequence shown here is derived from an EMBL/GenBank/DDBJ whole genome shotgun (WGS) entry which is preliminary data.</text>
</comment>
<evidence type="ECO:0000313" key="3">
    <source>
        <dbReference type="Proteomes" id="UP001162156"/>
    </source>
</evidence>
<keyword evidence="3" id="KW-1185">Reference proteome</keyword>
<evidence type="ECO:0000256" key="1">
    <source>
        <dbReference type="SAM" id="MobiDB-lite"/>
    </source>
</evidence>
<evidence type="ECO:0000313" key="2">
    <source>
        <dbReference type="EMBL" id="KAJ8931480.1"/>
    </source>
</evidence>
<dbReference type="EMBL" id="JANEYF010004321">
    <property type="protein sequence ID" value="KAJ8931480.1"/>
    <property type="molecule type" value="Genomic_DNA"/>
</dbReference>
<dbReference type="AlphaFoldDB" id="A0AAV8WXY2"/>
<reference evidence="2" key="1">
    <citation type="journal article" date="2023" name="Insect Mol. Biol.">
        <title>Genome sequencing provides insights into the evolution of gene families encoding plant cell wall-degrading enzymes in longhorned beetles.</title>
        <authorList>
            <person name="Shin N.R."/>
            <person name="Okamura Y."/>
            <person name="Kirsch R."/>
            <person name="Pauchet Y."/>
        </authorList>
    </citation>
    <scope>NUCLEOTIDE SEQUENCE</scope>
    <source>
        <strain evidence="2">RBIC_L_NR</strain>
    </source>
</reference>
<sequence>MSTFGKEMQKTLKSAEHHSPNLFKRAPEKLRYYKLKYAYIHGGQEFRPEKNKNGPQRIHQGNFEEQLQGTYYRWFEYR</sequence>
<proteinExistence type="predicted"/>
<gene>
    <name evidence="2" type="ORF">NQ314_015592</name>
</gene>
<feature type="compositionally biased region" description="Basic and acidic residues" evidence="1">
    <location>
        <begin position="7"/>
        <end position="20"/>
    </location>
</feature>
<dbReference type="Proteomes" id="UP001162156">
    <property type="component" value="Unassembled WGS sequence"/>
</dbReference>
<protein>
    <submittedName>
        <fullName evidence="2">Uncharacterized protein</fullName>
    </submittedName>
</protein>